<gene>
    <name evidence="5" type="ORF">JOF29_007294</name>
</gene>
<evidence type="ECO:0000313" key="6">
    <source>
        <dbReference type="Proteomes" id="UP000755585"/>
    </source>
</evidence>
<reference evidence="5 6" key="1">
    <citation type="submission" date="2021-03" db="EMBL/GenBank/DDBJ databases">
        <title>Sequencing the genomes of 1000 actinobacteria strains.</title>
        <authorList>
            <person name="Klenk H.-P."/>
        </authorList>
    </citation>
    <scope>NUCLEOTIDE SEQUENCE [LARGE SCALE GENOMIC DNA]</scope>
    <source>
        <strain evidence="5 6">DSM 18824</strain>
    </source>
</reference>
<feature type="domain" description="Carbohydrate kinase PfkB" evidence="4">
    <location>
        <begin position="8"/>
        <end position="297"/>
    </location>
</feature>
<dbReference type="InterPro" id="IPR052700">
    <property type="entry name" value="Carb_kinase_PfkB-like"/>
</dbReference>
<dbReference type="EC" id="2.7.1.45" evidence="5"/>
<dbReference type="Proteomes" id="UP000755585">
    <property type="component" value="Unassembled WGS sequence"/>
</dbReference>
<comment type="similarity">
    <text evidence="1">Belongs to the carbohydrate kinase PfkB family.</text>
</comment>
<dbReference type="PANTHER" id="PTHR43320">
    <property type="entry name" value="SUGAR KINASE"/>
    <property type="match status" value="1"/>
</dbReference>
<keyword evidence="2 5" id="KW-0808">Transferase</keyword>
<dbReference type="GO" id="GO:0008673">
    <property type="term" value="F:2-dehydro-3-deoxygluconokinase activity"/>
    <property type="evidence" value="ECO:0007669"/>
    <property type="project" value="UniProtKB-EC"/>
</dbReference>
<sequence length="326" mass="34197">MDDPPAGLVLCVGETMAQVVPVDGRSLATAAEFAVHVAGAESNVALGLAALGTPSGWVSRVGDDALGDRVLAAVAAGDVDTTLVQREPGGRTGVFFKDPSPTGSRVSYYRDGSPASRLGPDDVDRILAARPRSIHVTGVSLALSPSTLAMVRELLMEARAERVQTTFDINYRPQLWTHRETAATTLAATAELADTVLVGLDEACTLWNTETPADVRRLLGDPCTVVVKDGSRSASALTHNDRYDVSALPVDVVEPVGAGDAFAAGWIHARLAGANPVVALRLGHLVAGYALRSRDDQGELIRDSAGLLGRATAGRDWFALKEALDD</sequence>
<dbReference type="Gene3D" id="3.40.1190.20">
    <property type="match status" value="1"/>
</dbReference>
<keyword evidence="3" id="KW-0418">Kinase</keyword>
<dbReference type="PANTHER" id="PTHR43320:SF2">
    <property type="entry name" value="2-DEHYDRO-3-DEOXYGLUCONOKINASE_2-DEHYDRO-3-DEOXYGALACTONOKINASE"/>
    <property type="match status" value="1"/>
</dbReference>
<accession>A0ABS4UXD5</accession>
<evidence type="ECO:0000256" key="1">
    <source>
        <dbReference type="ARBA" id="ARBA00010688"/>
    </source>
</evidence>
<dbReference type="InterPro" id="IPR029056">
    <property type="entry name" value="Ribokinase-like"/>
</dbReference>
<comment type="caution">
    <text evidence="5">The sequence shown here is derived from an EMBL/GenBank/DDBJ whole genome shotgun (WGS) entry which is preliminary data.</text>
</comment>
<evidence type="ECO:0000259" key="4">
    <source>
        <dbReference type="Pfam" id="PF00294"/>
    </source>
</evidence>
<dbReference type="CDD" id="cd01166">
    <property type="entry name" value="KdgK"/>
    <property type="match status" value="1"/>
</dbReference>
<dbReference type="InterPro" id="IPR011611">
    <property type="entry name" value="PfkB_dom"/>
</dbReference>
<dbReference type="SUPFAM" id="SSF53613">
    <property type="entry name" value="Ribokinase-like"/>
    <property type="match status" value="1"/>
</dbReference>
<dbReference type="Pfam" id="PF00294">
    <property type="entry name" value="PfkB"/>
    <property type="match status" value="1"/>
</dbReference>
<proteinExistence type="inferred from homology"/>
<dbReference type="RefSeq" id="WP_209698742.1">
    <property type="nucleotide sequence ID" value="NZ_BAAAVU010000023.1"/>
</dbReference>
<name>A0ABS4UXD5_9ACTN</name>
<evidence type="ECO:0000256" key="3">
    <source>
        <dbReference type="ARBA" id="ARBA00022777"/>
    </source>
</evidence>
<evidence type="ECO:0000256" key="2">
    <source>
        <dbReference type="ARBA" id="ARBA00022679"/>
    </source>
</evidence>
<keyword evidence="6" id="KW-1185">Reference proteome</keyword>
<evidence type="ECO:0000313" key="5">
    <source>
        <dbReference type="EMBL" id="MBP2356184.1"/>
    </source>
</evidence>
<protein>
    <submittedName>
        <fullName evidence="5">2-dehydro-3-deoxygluconokinase</fullName>
        <ecNumber evidence="5">2.7.1.45</ecNumber>
    </submittedName>
</protein>
<organism evidence="5 6">
    <name type="scientific">Kribbella aluminosa</name>
    <dbReference type="NCBI Taxonomy" id="416017"/>
    <lineage>
        <taxon>Bacteria</taxon>
        <taxon>Bacillati</taxon>
        <taxon>Actinomycetota</taxon>
        <taxon>Actinomycetes</taxon>
        <taxon>Propionibacteriales</taxon>
        <taxon>Kribbellaceae</taxon>
        <taxon>Kribbella</taxon>
    </lineage>
</organism>
<dbReference type="EMBL" id="JAGINT010000002">
    <property type="protein sequence ID" value="MBP2356184.1"/>
    <property type="molecule type" value="Genomic_DNA"/>
</dbReference>